<dbReference type="Proteomes" id="UP000239867">
    <property type="component" value="Chromosome"/>
</dbReference>
<evidence type="ECO:0008006" key="3">
    <source>
        <dbReference type="Google" id="ProtNLM"/>
    </source>
</evidence>
<proteinExistence type="predicted"/>
<dbReference type="AlphaFoldDB" id="A0A2L1GPX9"/>
<gene>
    <name evidence="1" type="ORF">CAY53_09645</name>
</gene>
<keyword evidence="2" id="KW-1185">Reference proteome</keyword>
<sequence>MRIKGRASTAGSTLPHSLEIQAIAICAAPTAAAGGKAGTTGERPVARAYQYGPAAAACCRQNPLGSGGGFGLCCRRPGSAAQLQGAHKSVLVLTRLENKTAAASGEALVPRLCELPPELRQTLTLDNGSEKAGFRELERTGLTRLLVQATFALAARQQRERRWPLATVLPKGHQLAQDHGRLLRNIAKRLNERPRKWSTYQTSVEVFNPALTGALAI</sequence>
<name>A0A2L1GPX9_9BACT</name>
<protein>
    <recommendedName>
        <fullName evidence="3">Integrase catalytic domain-containing protein</fullName>
    </recommendedName>
</protein>
<dbReference type="KEGG" id="deo:CAY53_09645"/>
<evidence type="ECO:0000313" key="1">
    <source>
        <dbReference type="EMBL" id="AVD71696.1"/>
    </source>
</evidence>
<evidence type="ECO:0000313" key="2">
    <source>
        <dbReference type="Proteomes" id="UP000239867"/>
    </source>
</evidence>
<dbReference type="EMBL" id="CP021255">
    <property type="protein sequence ID" value="AVD71696.1"/>
    <property type="molecule type" value="Genomic_DNA"/>
</dbReference>
<organism evidence="1 2">
    <name type="scientific">Desulfobulbus oralis</name>
    <dbReference type="NCBI Taxonomy" id="1986146"/>
    <lineage>
        <taxon>Bacteria</taxon>
        <taxon>Pseudomonadati</taxon>
        <taxon>Thermodesulfobacteriota</taxon>
        <taxon>Desulfobulbia</taxon>
        <taxon>Desulfobulbales</taxon>
        <taxon>Desulfobulbaceae</taxon>
        <taxon>Desulfobulbus</taxon>
    </lineage>
</organism>
<accession>A0A2L1GPX9</accession>
<reference evidence="1 2" key="1">
    <citation type="journal article" date="2018" name="MBio">
        <title>Insights into the evolution of host association through the isolation and characterization of a novel human periodontal pathobiont, Desulfobulbus oralis.</title>
        <authorList>
            <person name="Cross K.L."/>
            <person name="Chirania P."/>
            <person name="Xiong W."/>
            <person name="Beall C.J."/>
            <person name="Elkins J.G."/>
            <person name="Giannone R.J."/>
            <person name="Griffen A.L."/>
            <person name="Guss A.M."/>
            <person name="Hettich R.L."/>
            <person name="Joshi S.S."/>
            <person name="Mokrzan E.M."/>
            <person name="Martin R.K."/>
            <person name="Zhulin I.B."/>
            <person name="Leys E.J."/>
            <person name="Podar M."/>
        </authorList>
    </citation>
    <scope>NUCLEOTIDE SEQUENCE [LARGE SCALE GENOMIC DNA]</scope>
    <source>
        <strain evidence="1 2">ORNL</strain>
    </source>
</reference>